<dbReference type="PROSITE" id="PS50082">
    <property type="entry name" value="WD_REPEATS_2"/>
    <property type="match status" value="4"/>
</dbReference>
<evidence type="ECO:0000313" key="3">
    <source>
        <dbReference type="EMBL" id="EMD36630.1"/>
    </source>
</evidence>
<dbReference type="InterPro" id="IPR015943">
    <property type="entry name" value="WD40/YVTN_repeat-like_dom_sf"/>
</dbReference>
<dbReference type="Gene3D" id="2.130.10.10">
    <property type="entry name" value="YVTN repeat-like/Quinoprotein amine dehydrogenase"/>
    <property type="match status" value="2"/>
</dbReference>
<evidence type="ECO:0000256" key="1">
    <source>
        <dbReference type="PROSITE-ProRule" id="PRU00221"/>
    </source>
</evidence>
<dbReference type="SUPFAM" id="SSF50978">
    <property type="entry name" value="WD40 repeat-like"/>
    <property type="match status" value="1"/>
</dbReference>
<feature type="repeat" description="WD" evidence="1">
    <location>
        <begin position="528"/>
        <end position="569"/>
    </location>
</feature>
<feature type="region of interest" description="Disordered" evidence="2">
    <location>
        <begin position="413"/>
        <end position="486"/>
    </location>
</feature>
<sequence length="825" mass="90665">MATAEDVYVQMLLPLGHGYPIWNPDPTPSSPEVHVGDVGHIEKGTFYRLFNAMKDADDPENEGCELPDNFEKLPIPEQVKIITPRAIQAGAICSKTVTARSVGAQVSGASGLAQGGFNIERHKEQGAVLILDDDADRTAVHANRWMREYMVKHYQNWDHLVRDRIGLDIDVDKLYFVRGVMKSKSWAIMTFDKAGSSYSGSVDVGYGPTGLALNMSWQDERHAPSQIRTGPRRSSSLSHRLAITDGSSVTSQSPYYDAPRNQSIFLNYYKIKRRRFFGPKVVRAAAEPRDPSSGASDSEDEHVVDIRLASGEVIQGEVVQEYPPRQPYDPVDAILDYILQHSHAEVAVSSDADVLALCAGGEIPNDISAFLRAASPRIEVEDNVGALDFLDEIDILADTSMALLDERRIASSGSVDAHSDDNEHDHDVSSRSPPAEEQLHVDSDKNPNVLLEEGLRPTIANDNQDGAPEVDPAMGPKTRDARTHNPNENAFDVMTIVFSKDSRHIAYIHDQNHITVWDTERQIELCRCHGHLGDVMCLAFSPTDYRLASGSHDTNAIIWNYLSGDQHAVLCHTAGIFDLAYSADGRTLATGDLDGVVHLWDAELGERHRSFPSAAGAITQLAFSPNDKYVLAQSLFSVNVWNAETGDLHAALNEHTGIIWQFAIDREGARVVTASEDTTARVWSLETGDTLFINHEHTSPVWIAQFSPDGERISTVSSDGTFVSCRVDGDQEGRVKLQLPHASQETTRISPDGRCVTSVGSPDGENPSAARKVTAWDTADGHDVFTLVGHQDVVTKVVFSPDCTCVATAGYDCTVRIWNPRDFQR</sequence>
<dbReference type="InterPro" id="IPR036322">
    <property type="entry name" value="WD40_repeat_dom_sf"/>
</dbReference>
<dbReference type="HOGENOM" id="CLU_000288_57_36_1"/>
<organism evidence="3 4">
    <name type="scientific">Ceriporiopsis subvermispora (strain B)</name>
    <name type="common">White-rot fungus</name>
    <name type="synonym">Gelatoporia subvermispora</name>
    <dbReference type="NCBI Taxonomy" id="914234"/>
    <lineage>
        <taxon>Eukaryota</taxon>
        <taxon>Fungi</taxon>
        <taxon>Dikarya</taxon>
        <taxon>Basidiomycota</taxon>
        <taxon>Agaricomycotina</taxon>
        <taxon>Agaricomycetes</taxon>
        <taxon>Polyporales</taxon>
        <taxon>Gelatoporiaceae</taxon>
        <taxon>Gelatoporia</taxon>
    </lineage>
</organism>
<dbReference type="STRING" id="914234.M2QWW0"/>
<name>M2QWW0_CERS8</name>
<keyword evidence="4" id="KW-1185">Reference proteome</keyword>
<feature type="repeat" description="WD" evidence="1">
    <location>
        <begin position="652"/>
        <end position="693"/>
    </location>
</feature>
<dbReference type="OrthoDB" id="2662290at2759"/>
<dbReference type="SMART" id="SM00320">
    <property type="entry name" value="WD40"/>
    <property type="match status" value="7"/>
</dbReference>
<proteinExistence type="predicted"/>
<dbReference type="AlphaFoldDB" id="M2QWW0"/>
<keyword evidence="1" id="KW-0853">WD repeat</keyword>
<feature type="repeat" description="WD" evidence="1">
    <location>
        <begin position="787"/>
        <end position="825"/>
    </location>
</feature>
<dbReference type="PANTHER" id="PTHR19879:SF9">
    <property type="entry name" value="TRANSCRIPTION INITIATION FACTOR TFIID SUBUNIT 5"/>
    <property type="match status" value="1"/>
</dbReference>
<dbReference type="PANTHER" id="PTHR19879">
    <property type="entry name" value="TRANSCRIPTION INITIATION FACTOR TFIID"/>
    <property type="match status" value="1"/>
</dbReference>
<evidence type="ECO:0000313" key="4">
    <source>
        <dbReference type="Proteomes" id="UP000016930"/>
    </source>
</evidence>
<dbReference type="InterPro" id="IPR001680">
    <property type="entry name" value="WD40_rpt"/>
</dbReference>
<evidence type="ECO:0000256" key="2">
    <source>
        <dbReference type="SAM" id="MobiDB-lite"/>
    </source>
</evidence>
<dbReference type="Proteomes" id="UP000016930">
    <property type="component" value="Unassembled WGS sequence"/>
</dbReference>
<protein>
    <submittedName>
        <fullName evidence="3">Uncharacterized protein</fullName>
    </submittedName>
</protein>
<dbReference type="PROSITE" id="PS50294">
    <property type="entry name" value="WD_REPEATS_REGION"/>
    <property type="match status" value="4"/>
</dbReference>
<feature type="repeat" description="WD" evidence="1">
    <location>
        <begin position="569"/>
        <end position="610"/>
    </location>
</feature>
<feature type="compositionally biased region" description="Basic and acidic residues" evidence="2">
    <location>
        <begin position="417"/>
        <end position="429"/>
    </location>
</feature>
<dbReference type="Pfam" id="PF00400">
    <property type="entry name" value="WD40"/>
    <property type="match status" value="5"/>
</dbReference>
<gene>
    <name evidence="3" type="ORF">CERSUDRAFT_115662</name>
</gene>
<dbReference type="CDD" id="cd00200">
    <property type="entry name" value="WD40"/>
    <property type="match status" value="1"/>
</dbReference>
<reference evidence="3 4" key="1">
    <citation type="journal article" date="2012" name="Proc. Natl. Acad. Sci. U.S.A.">
        <title>Comparative genomics of Ceriporiopsis subvermispora and Phanerochaete chrysosporium provide insight into selective ligninolysis.</title>
        <authorList>
            <person name="Fernandez-Fueyo E."/>
            <person name="Ruiz-Duenas F.J."/>
            <person name="Ferreira P."/>
            <person name="Floudas D."/>
            <person name="Hibbett D.S."/>
            <person name="Canessa P."/>
            <person name="Larrondo L.F."/>
            <person name="James T.Y."/>
            <person name="Seelenfreund D."/>
            <person name="Lobos S."/>
            <person name="Polanco R."/>
            <person name="Tello M."/>
            <person name="Honda Y."/>
            <person name="Watanabe T."/>
            <person name="Watanabe T."/>
            <person name="Ryu J.S."/>
            <person name="Kubicek C.P."/>
            <person name="Schmoll M."/>
            <person name="Gaskell J."/>
            <person name="Hammel K.E."/>
            <person name="St John F.J."/>
            <person name="Vanden Wymelenberg A."/>
            <person name="Sabat G."/>
            <person name="Splinter BonDurant S."/>
            <person name="Syed K."/>
            <person name="Yadav J.S."/>
            <person name="Doddapaneni H."/>
            <person name="Subramanian V."/>
            <person name="Lavin J.L."/>
            <person name="Oguiza J.A."/>
            <person name="Perez G."/>
            <person name="Pisabarro A.G."/>
            <person name="Ramirez L."/>
            <person name="Santoyo F."/>
            <person name="Master E."/>
            <person name="Coutinho P.M."/>
            <person name="Henrissat B."/>
            <person name="Lombard V."/>
            <person name="Magnuson J.K."/>
            <person name="Kuees U."/>
            <person name="Hori C."/>
            <person name="Igarashi K."/>
            <person name="Samejima M."/>
            <person name="Held B.W."/>
            <person name="Barry K.W."/>
            <person name="LaButti K.M."/>
            <person name="Lapidus A."/>
            <person name="Lindquist E.A."/>
            <person name="Lucas S.M."/>
            <person name="Riley R."/>
            <person name="Salamov A.A."/>
            <person name="Hoffmeister D."/>
            <person name="Schwenk D."/>
            <person name="Hadar Y."/>
            <person name="Yarden O."/>
            <person name="de Vries R.P."/>
            <person name="Wiebenga A."/>
            <person name="Stenlid J."/>
            <person name="Eastwood D."/>
            <person name="Grigoriev I.V."/>
            <person name="Berka R.M."/>
            <person name="Blanchette R.A."/>
            <person name="Kersten P."/>
            <person name="Martinez A.T."/>
            <person name="Vicuna R."/>
            <person name="Cullen D."/>
        </authorList>
    </citation>
    <scope>NUCLEOTIDE SEQUENCE [LARGE SCALE GENOMIC DNA]</scope>
    <source>
        <strain evidence="3 4">B</strain>
    </source>
</reference>
<dbReference type="EMBL" id="KB445798">
    <property type="protein sequence ID" value="EMD36630.1"/>
    <property type="molecule type" value="Genomic_DNA"/>
</dbReference>
<accession>M2QWW0</accession>